<keyword evidence="3" id="KW-1185">Reference proteome</keyword>
<dbReference type="PANTHER" id="PTHR45774">
    <property type="entry name" value="BTB/POZ DOMAIN-CONTAINING"/>
    <property type="match status" value="1"/>
</dbReference>
<evidence type="ECO:0000259" key="1">
    <source>
        <dbReference type="PROSITE" id="PS50097"/>
    </source>
</evidence>
<dbReference type="OrthoDB" id="10250130at2759"/>
<dbReference type="InterPro" id="IPR000210">
    <property type="entry name" value="BTB/POZ_dom"/>
</dbReference>
<dbReference type="Pfam" id="PF07707">
    <property type="entry name" value="BACK"/>
    <property type="match status" value="2"/>
</dbReference>
<dbReference type="Proteomes" id="UP000198287">
    <property type="component" value="Unassembled WGS sequence"/>
</dbReference>
<dbReference type="AlphaFoldDB" id="A0A226DVT3"/>
<dbReference type="CDD" id="cd18186">
    <property type="entry name" value="BTB_POZ_ZBTB_KLHL-like"/>
    <property type="match status" value="1"/>
</dbReference>
<evidence type="ECO:0000313" key="2">
    <source>
        <dbReference type="EMBL" id="OXA48316.1"/>
    </source>
</evidence>
<dbReference type="SMART" id="SM00875">
    <property type="entry name" value="BACK"/>
    <property type="match status" value="2"/>
</dbReference>
<evidence type="ECO:0000313" key="3">
    <source>
        <dbReference type="Proteomes" id="UP000198287"/>
    </source>
</evidence>
<gene>
    <name evidence="2" type="ORF">Fcan01_16827</name>
</gene>
<dbReference type="Gene3D" id="3.30.710.10">
    <property type="entry name" value="Potassium Channel Kv1.1, Chain A"/>
    <property type="match status" value="1"/>
</dbReference>
<dbReference type="Gene3D" id="1.25.40.420">
    <property type="match status" value="2"/>
</dbReference>
<comment type="caution">
    <text evidence="2">The sequence shown here is derived from an EMBL/GenBank/DDBJ whole genome shotgun (WGS) entry which is preliminary data.</text>
</comment>
<dbReference type="InterPro" id="IPR011705">
    <property type="entry name" value="BACK"/>
</dbReference>
<feature type="domain" description="BTB" evidence="1">
    <location>
        <begin position="24"/>
        <end position="103"/>
    </location>
</feature>
<dbReference type="GO" id="GO:0005829">
    <property type="term" value="C:cytosol"/>
    <property type="evidence" value="ECO:0007669"/>
    <property type="project" value="TreeGrafter"/>
</dbReference>
<accession>A0A226DVT3</accession>
<name>A0A226DVT3_FOLCA</name>
<reference evidence="2 3" key="1">
    <citation type="submission" date="2015-12" db="EMBL/GenBank/DDBJ databases">
        <title>The genome of Folsomia candida.</title>
        <authorList>
            <person name="Faddeeva A."/>
            <person name="Derks M.F."/>
            <person name="Anvar Y."/>
            <person name="Smit S."/>
            <person name="Van Straalen N."/>
            <person name="Roelofs D."/>
        </authorList>
    </citation>
    <scope>NUCLEOTIDE SEQUENCE [LARGE SCALE GENOMIC DNA]</scope>
    <source>
        <strain evidence="2 3">VU population</strain>
        <tissue evidence="2">Whole body</tissue>
    </source>
</reference>
<dbReference type="EMBL" id="LNIX01000012">
    <property type="protein sequence ID" value="OXA48316.1"/>
    <property type="molecule type" value="Genomic_DNA"/>
</dbReference>
<dbReference type="PROSITE" id="PS50097">
    <property type="entry name" value="BTB"/>
    <property type="match status" value="1"/>
</dbReference>
<dbReference type="SUPFAM" id="SSF54695">
    <property type="entry name" value="POZ domain"/>
    <property type="match status" value="1"/>
</dbReference>
<dbReference type="Pfam" id="PF00651">
    <property type="entry name" value="BTB"/>
    <property type="match status" value="1"/>
</dbReference>
<dbReference type="SMART" id="SM00225">
    <property type="entry name" value="BTB"/>
    <property type="match status" value="1"/>
</dbReference>
<protein>
    <submittedName>
        <fullName evidence="2">BTB/POZ domain-containing protein 2</fullName>
    </submittedName>
</protein>
<dbReference type="OMA" id="CVELIIS"/>
<proteinExistence type="predicted"/>
<organism evidence="2 3">
    <name type="scientific">Folsomia candida</name>
    <name type="common">Springtail</name>
    <dbReference type="NCBI Taxonomy" id="158441"/>
    <lineage>
        <taxon>Eukaryota</taxon>
        <taxon>Metazoa</taxon>
        <taxon>Ecdysozoa</taxon>
        <taxon>Arthropoda</taxon>
        <taxon>Hexapoda</taxon>
        <taxon>Collembola</taxon>
        <taxon>Entomobryomorpha</taxon>
        <taxon>Isotomoidea</taxon>
        <taxon>Isotomidae</taxon>
        <taxon>Proisotominae</taxon>
        <taxon>Folsomia</taxon>
    </lineage>
</organism>
<dbReference type="PANTHER" id="PTHR45774:SF3">
    <property type="entry name" value="BTB (POZ) DOMAIN-CONTAINING 2B-RELATED"/>
    <property type="match status" value="1"/>
</dbReference>
<dbReference type="GO" id="GO:0022008">
    <property type="term" value="P:neurogenesis"/>
    <property type="evidence" value="ECO:0007669"/>
    <property type="project" value="TreeGrafter"/>
</dbReference>
<sequence>MADRSNSQSLVAMVGRLFETGLYSDLAILVGEEQFRFNVHKVFVAGRSSVFDTMLEKRWIEQSQGQSYTEEEGKIIVHLPQHGVDAFRIFLQYLYTDELKMDENIDLSLEVLELSNFYDVPKLLGEIIEQIKGRIGVKNCYEIYRRTKHIDSALSEESFEFLLRNIKSFGETDAFLLCDYETVKTVLKQDVLDIGEVDLFKAVKKWGDHVSDTDEDEDRPRSTVMPELLEMIRFPIIGMQDFAAEVVPTGVLAKDEVIEMFLYFAKPEKTKTKYESSPRVKKLVMAGPQALRFPVDTGSSRVTFHIMEKKMVEEFPAELQLQVSNRVSLSGIVVNSSDIFQLIQNPQTVTFQLFIQQPLCFYTARLRQDSTQRLTPPLISSNLEIAAQFELEPGTVYNFTVKCSTDTVYGGPLNSSQEKIYQRIKPFGRQPCNGRIHDGDVTATFHTPNFGNACPNVNSWIRDLLFSPVNIKSLGENDALSCDYETVEAVLKQDVLDVSEVELFKALIKWGNHTCDEKDPPRSTVMPELLKMIRFPVIGIKDFATEVVPTRIFSKDEMLEMFLYFANPEKSKTTHGNSSGRKKLPKLGSPALRFLVNKTSCPISLRIIGKAPIQYFPAELT</sequence>
<dbReference type="InterPro" id="IPR011333">
    <property type="entry name" value="SKP1/BTB/POZ_sf"/>
</dbReference>